<dbReference type="EMBL" id="BDES01000076">
    <property type="protein sequence ID" value="GCD54043.1"/>
    <property type="molecule type" value="Genomic_DNA"/>
</dbReference>
<dbReference type="Proteomes" id="UP000287300">
    <property type="component" value="Unassembled WGS sequence"/>
</dbReference>
<dbReference type="AlphaFoldDB" id="A0A401WXM2"/>
<organism evidence="1 2">
    <name type="scientific">Acetobacter pasteurianus NBRC 3188</name>
    <dbReference type="NCBI Taxonomy" id="1226663"/>
    <lineage>
        <taxon>Bacteria</taxon>
        <taxon>Pseudomonadati</taxon>
        <taxon>Pseudomonadota</taxon>
        <taxon>Alphaproteobacteria</taxon>
        <taxon>Acetobacterales</taxon>
        <taxon>Acetobacteraceae</taxon>
        <taxon>Acetobacter</taxon>
    </lineage>
</organism>
<protein>
    <submittedName>
        <fullName evidence="1">Uncharacterized protein</fullName>
    </submittedName>
</protein>
<evidence type="ECO:0000313" key="1">
    <source>
        <dbReference type="EMBL" id="GCD54043.1"/>
    </source>
</evidence>
<comment type="caution">
    <text evidence="1">The sequence shown here is derived from an EMBL/GenBank/DDBJ whole genome shotgun (WGS) entry which is preliminary data.</text>
</comment>
<reference evidence="1 2" key="1">
    <citation type="submission" date="2016-06" db="EMBL/GenBank/DDBJ databases">
        <title>Acetobacter pasteurianus NBRC 3188 whole genome sequencing project.</title>
        <authorList>
            <person name="Matsutani M."/>
            <person name="Shiwa Y."/>
            <person name="Okamoto-Kainuma A."/>
            <person name="Ishikawa M."/>
            <person name="Koizumi Y."/>
            <person name="Yoshikawa H."/>
            <person name="Yakushi T."/>
            <person name="Matsushita K."/>
        </authorList>
    </citation>
    <scope>NUCLEOTIDE SEQUENCE [LARGE SCALE GENOMIC DNA]</scope>
    <source>
        <strain evidence="1 2">NBRC 3188</strain>
    </source>
</reference>
<proteinExistence type="predicted"/>
<sequence>MAQLSLKRPCHIYSMSLFVYFSFVNLIHNGNTKVTHFKADGLTNKLSTHFGNVPIPSRMLNLRRLNSGLPIPKFATWEEDKPNLTVMNRDFFGTALRNKLCWICGQKMGRFASFVGGPKSTASKCFVDPPQPLVTHQPERACLSRTSHSALKTGLKSIIRDLIRLYRCMNRVRAGHVLGIDHLDQSYTKTYRIRISTSSLRLHILARRISPLSSCSAHPHHQNPF</sequence>
<accession>A0A401WXM2</accession>
<evidence type="ECO:0000313" key="2">
    <source>
        <dbReference type="Proteomes" id="UP000287300"/>
    </source>
</evidence>
<name>A0A401WXM2_ACEPA</name>
<gene>
    <name evidence="1" type="ORF">NBRC3188_2740</name>
</gene>